<keyword evidence="9" id="KW-0408">Iron</keyword>
<evidence type="ECO:0000313" key="17">
    <source>
        <dbReference type="EMBL" id="RKN35562.1"/>
    </source>
</evidence>
<keyword evidence="5 14" id="KW-0561">Oxygen transport</keyword>
<dbReference type="EMBL" id="RAZT01000002">
    <property type="protein sequence ID" value="RKN35562.1"/>
    <property type="molecule type" value="Genomic_DNA"/>
</dbReference>
<dbReference type="AlphaFoldDB" id="A0A3A9YEI0"/>
<comment type="similarity">
    <text evidence="14">Belongs to the globin family.</text>
</comment>
<proteinExistence type="inferred from homology"/>
<evidence type="ECO:0000256" key="11">
    <source>
        <dbReference type="ARBA" id="ARBA00023027"/>
    </source>
</evidence>
<evidence type="ECO:0000256" key="3">
    <source>
        <dbReference type="ARBA" id="ARBA00012229"/>
    </source>
</evidence>
<evidence type="ECO:0000256" key="1">
    <source>
        <dbReference type="ARBA" id="ARBA00001970"/>
    </source>
</evidence>
<protein>
    <recommendedName>
        <fullName evidence="3">nitric oxide dioxygenase</fullName>
        <ecNumber evidence="3">1.14.12.17</ecNumber>
    </recommendedName>
</protein>
<evidence type="ECO:0000256" key="4">
    <source>
        <dbReference type="ARBA" id="ARBA00022617"/>
    </source>
</evidence>
<dbReference type="InterPro" id="IPR001433">
    <property type="entry name" value="OxRdtase_FAD/NAD-bd"/>
</dbReference>
<comment type="cofactor">
    <cofactor evidence="1">
        <name>heme b</name>
        <dbReference type="ChEBI" id="CHEBI:60344"/>
    </cofactor>
</comment>
<dbReference type="Gene3D" id="1.10.490.10">
    <property type="entry name" value="Globins"/>
    <property type="match status" value="1"/>
</dbReference>
<dbReference type="InterPro" id="IPR039261">
    <property type="entry name" value="FNR_nucleotide-bd"/>
</dbReference>
<evidence type="ECO:0000256" key="6">
    <source>
        <dbReference type="ARBA" id="ARBA00022714"/>
    </source>
</evidence>
<dbReference type="GO" id="GO:0071949">
    <property type="term" value="F:FAD binding"/>
    <property type="evidence" value="ECO:0007669"/>
    <property type="project" value="TreeGrafter"/>
</dbReference>
<dbReference type="Proteomes" id="UP000275865">
    <property type="component" value="Unassembled WGS sequence"/>
</dbReference>
<feature type="domain" description="FAD-binding FR-type" evidence="16">
    <location>
        <begin position="155"/>
        <end position="266"/>
    </location>
</feature>
<keyword evidence="7" id="KW-0479">Metal-binding</keyword>
<dbReference type="PANTHER" id="PTHR43396:SF3">
    <property type="entry name" value="FLAVOHEMOPROTEIN"/>
    <property type="match status" value="1"/>
</dbReference>
<dbReference type="PROSITE" id="PS01033">
    <property type="entry name" value="GLOBIN"/>
    <property type="match status" value="1"/>
</dbReference>
<dbReference type="GO" id="GO:0020037">
    <property type="term" value="F:heme binding"/>
    <property type="evidence" value="ECO:0007669"/>
    <property type="project" value="InterPro"/>
</dbReference>
<dbReference type="PROSITE" id="PS51384">
    <property type="entry name" value="FAD_FR"/>
    <property type="match status" value="1"/>
</dbReference>
<dbReference type="GO" id="GO:0008941">
    <property type="term" value="F:nitric oxide dioxygenase NAD(P)H activity"/>
    <property type="evidence" value="ECO:0007669"/>
    <property type="project" value="UniProtKB-EC"/>
</dbReference>
<keyword evidence="8" id="KW-0521">NADP</keyword>
<dbReference type="Gene3D" id="3.40.50.80">
    <property type="entry name" value="Nucleotide-binding domain of ferredoxin-NADP reductase (FNR) module"/>
    <property type="match status" value="1"/>
</dbReference>
<evidence type="ECO:0000259" key="15">
    <source>
        <dbReference type="PROSITE" id="PS01033"/>
    </source>
</evidence>
<dbReference type="InterPro" id="IPR008333">
    <property type="entry name" value="Cbr1-like_FAD-bd_dom"/>
</dbReference>
<sequence>MGDPVLSSTHEATVRATLPAVGAHLETITALFYDTMLAENPELRRLFSRSAQASGEQRRALAGAVIAFASDLVGEGASFDPVIRRIAHRHASLGIRPEQYTLVGRYLLNAVGAVLGDAVTPAVAAAWDEVYWLFACRLIGLEARLYAHADIDPEHPWREVVVSHRREEAQDTVSFVLTSADGAPMPSYRAGQYVSVAVDLPDGGRQIRQYSLSQAAHGLGGLRITVRRVRGVGGAPDGLVSSHLVDNVRTGDRLEVSAPYGDLTLTAGTAPLVLVSAGVGITPMAAILDHVSRTEPNRDVVVAHAERSLARHCLRPDIIGSGARLRSFRHLVWYERQAPHEADGSTEVRAGRIEVDEIPLAPEAQVYLCGPLPFMQAVRSRLRDRGVPGAQIRYEVFGSDAWVGSRS</sequence>
<dbReference type="InterPro" id="IPR000971">
    <property type="entry name" value="Globin"/>
</dbReference>
<dbReference type="InterPro" id="IPR017938">
    <property type="entry name" value="Riboflavin_synthase-like_b-brl"/>
</dbReference>
<dbReference type="FunFam" id="1.10.490.10:FF:000003">
    <property type="entry name" value="Flavohemoprotein"/>
    <property type="match status" value="1"/>
</dbReference>
<dbReference type="InterPro" id="IPR017927">
    <property type="entry name" value="FAD-bd_FR_type"/>
</dbReference>
<dbReference type="SUPFAM" id="SSF52343">
    <property type="entry name" value="Ferredoxin reductase-like, C-terminal NADP-linked domain"/>
    <property type="match status" value="1"/>
</dbReference>
<keyword evidence="10" id="KW-0411">Iron-sulfur</keyword>
<evidence type="ECO:0000256" key="10">
    <source>
        <dbReference type="ARBA" id="ARBA00023014"/>
    </source>
</evidence>
<comment type="catalytic activity">
    <reaction evidence="13">
        <text>2 nitric oxide + NADPH + 2 O2 = 2 nitrate + NADP(+) + H(+)</text>
        <dbReference type="Rhea" id="RHEA:19465"/>
        <dbReference type="ChEBI" id="CHEBI:15378"/>
        <dbReference type="ChEBI" id="CHEBI:15379"/>
        <dbReference type="ChEBI" id="CHEBI:16480"/>
        <dbReference type="ChEBI" id="CHEBI:17632"/>
        <dbReference type="ChEBI" id="CHEBI:57783"/>
        <dbReference type="ChEBI" id="CHEBI:58349"/>
        <dbReference type="EC" id="1.14.12.17"/>
    </reaction>
</comment>
<dbReference type="PRINTS" id="PR00410">
    <property type="entry name" value="PHEHYDRXLASE"/>
</dbReference>
<dbReference type="CDD" id="cd06184">
    <property type="entry name" value="flavohem_like_fad_nad_binding"/>
    <property type="match status" value="1"/>
</dbReference>
<dbReference type="CDD" id="cd14782">
    <property type="entry name" value="FHb-globin_2"/>
    <property type="match status" value="1"/>
</dbReference>
<dbReference type="GO" id="GO:0071500">
    <property type="term" value="P:cellular response to nitrosative stress"/>
    <property type="evidence" value="ECO:0007669"/>
    <property type="project" value="TreeGrafter"/>
</dbReference>
<evidence type="ECO:0000256" key="2">
    <source>
        <dbReference type="ARBA" id="ARBA00006401"/>
    </source>
</evidence>
<keyword evidence="11" id="KW-0520">NAD</keyword>
<comment type="catalytic activity">
    <reaction evidence="12">
        <text>2 nitric oxide + NADH + 2 O2 = 2 nitrate + NAD(+) + H(+)</text>
        <dbReference type="Rhea" id="RHEA:19469"/>
        <dbReference type="ChEBI" id="CHEBI:15378"/>
        <dbReference type="ChEBI" id="CHEBI:15379"/>
        <dbReference type="ChEBI" id="CHEBI:16480"/>
        <dbReference type="ChEBI" id="CHEBI:17632"/>
        <dbReference type="ChEBI" id="CHEBI:57540"/>
        <dbReference type="ChEBI" id="CHEBI:57945"/>
        <dbReference type="EC" id="1.14.12.17"/>
    </reaction>
</comment>
<gene>
    <name evidence="17" type="ORF">D7044_05290</name>
</gene>
<dbReference type="Gene3D" id="2.40.30.10">
    <property type="entry name" value="Translation factors"/>
    <property type="match status" value="1"/>
</dbReference>
<evidence type="ECO:0000256" key="12">
    <source>
        <dbReference type="ARBA" id="ARBA00048649"/>
    </source>
</evidence>
<keyword evidence="6" id="KW-0001">2Fe-2S</keyword>
<feature type="domain" description="Globin" evidence="15">
    <location>
        <begin position="5"/>
        <end position="143"/>
    </location>
</feature>
<evidence type="ECO:0000313" key="18">
    <source>
        <dbReference type="Proteomes" id="UP000275865"/>
    </source>
</evidence>
<evidence type="ECO:0000259" key="16">
    <source>
        <dbReference type="PROSITE" id="PS51384"/>
    </source>
</evidence>
<evidence type="ECO:0000256" key="13">
    <source>
        <dbReference type="ARBA" id="ARBA00049433"/>
    </source>
</evidence>
<dbReference type="SUPFAM" id="SSF46458">
    <property type="entry name" value="Globin-like"/>
    <property type="match status" value="1"/>
</dbReference>
<name>A0A3A9YEI0_9ACTN</name>
<keyword evidence="14" id="KW-0813">Transport</keyword>
<dbReference type="InterPro" id="IPR012292">
    <property type="entry name" value="Globin/Proto"/>
</dbReference>
<organism evidence="17 18">
    <name type="scientific">Micromonospora musae</name>
    <dbReference type="NCBI Taxonomy" id="1894970"/>
    <lineage>
        <taxon>Bacteria</taxon>
        <taxon>Bacillati</taxon>
        <taxon>Actinomycetota</taxon>
        <taxon>Actinomycetes</taxon>
        <taxon>Micromonosporales</taxon>
        <taxon>Micromonosporaceae</taxon>
        <taxon>Micromonospora</taxon>
    </lineage>
</organism>
<evidence type="ECO:0000256" key="9">
    <source>
        <dbReference type="ARBA" id="ARBA00023004"/>
    </source>
</evidence>
<comment type="similarity">
    <text evidence="2">In the C-terminal section; belongs to the flavoprotein pyridine nucleotide cytochrome reductase family.</text>
</comment>
<evidence type="ECO:0000256" key="7">
    <source>
        <dbReference type="ARBA" id="ARBA00022723"/>
    </source>
</evidence>
<dbReference type="GO" id="GO:0046210">
    <property type="term" value="P:nitric oxide catabolic process"/>
    <property type="evidence" value="ECO:0007669"/>
    <property type="project" value="TreeGrafter"/>
</dbReference>
<keyword evidence="4 14" id="KW-0349">Heme</keyword>
<dbReference type="Pfam" id="PF00970">
    <property type="entry name" value="FAD_binding_6"/>
    <property type="match status" value="1"/>
</dbReference>
<evidence type="ECO:0000256" key="14">
    <source>
        <dbReference type="RuleBase" id="RU000356"/>
    </source>
</evidence>
<evidence type="ECO:0000256" key="8">
    <source>
        <dbReference type="ARBA" id="ARBA00022857"/>
    </source>
</evidence>
<comment type="caution">
    <text evidence="17">The sequence shown here is derived from an EMBL/GenBank/DDBJ whole genome shotgun (WGS) entry which is preliminary data.</text>
</comment>
<dbReference type="GO" id="GO:0051537">
    <property type="term" value="F:2 iron, 2 sulfur cluster binding"/>
    <property type="evidence" value="ECO:0007669"/>
    <property type="project" value="UniProtKB-KW"/>
</dbReference>
<evidence type="ECO:0000256" key="5">
    <source>
        <dbReference type="ARBA" id="ARBA00022621"/>
    </source>
</evidence>
<dbReference type="PANTHER" id="PTHR43396">
    <property type="entry name" value="FLAVOHEMOPROTEIN"/>
    <property type="match status" value="1"/>
</dbReference>
<reference evidence="17 18" key="1">
    <citation type="submission" date="2018-09" db="EMBL/GenBank/DDBJ databases">
        <title>Micromonospora sp. nov. MS1-9, isolated from a root of Musa sp.</title>
        <authorList>
            <person name="Kuncharoen N."/>
            <person name="Kudo T."/>
            <person name="Ohkuma M."/>
            <person name="Yuki M."/>
            <person name="Tanasupawat S."/>
        </authorList>
    </citation>
    <scope>NUCLEOTIDE SEQUENCE [LARGE SCALE GENOMIC DNA]</scope>
    <source>
        <strain evidence="17 18">MS1-9</strain>
    </source>
</reference>
<dbReference type="GO" id="GO:0019825">
    <property type="term" value="F:oxygen binding"/>
    <property type="evidence" value="ECO:0007669"/>
    <property type="project" value="InterPro"/>
</dbReference>
<dbReference type="GO" id="GO:0005344">
    <property type="term" value="F:oxygen carrier activity"/>
    <property type="evidence" value="ECO:0007669"/>
    <property type="project" value="UniProtKB-KW"/>
</dbReference>
<dbReference type="Pfam" id="PF00175">
    <property type="entry name" value="NAD_binding_1"/>
    <property type="match status" value="1"/>
</dbReference>
<accession>A0A3A9YEI0</accession>
<dbReference type="SUPFAM" id="SSF63380">
    <property type="entry name" value="Riboflavin synthase domain-like"/>
    <property type="match status" value="1"/>
</dbReference>
<dbReference type="EC" id="1.14.12.17" evidence="3"/>
<dbReference type="Pfam" id="PF00042">
    <property type="entry name" value="Globin"/>
    <property type="match status" value="1"/>
</dbReference>
<dbReference type="GO" id="GO:0046872">
    <property type="term" value="F:metal ion binding"/>
    <property type="evidence" value="ECO:0007669"/>
    <property type="project" value="UniProtKB-KW"/>
</dbReference>
<dbReference type="InterPro" id="IPR009050">
    <property type="entry name" value="Globin-like_sf"/>
</dbReference>